<keyword evidence="1" id="KW-1133">Transmembrane helix</keyword>
<feature type="non-terminal residue" evidence="2">
    <location>
        <position position="1"/>
    </location>
</feature>
<gene>
    <name evidence="2" type="ORF">TPAB3V08_LOCUS9897</name>
</gene>
<reference evidence="2" key="1">
    <citation type="submission" date="2021-03" db="EMBL/GenBank/DDBJ databases">
        <authorList>
            <person name="Tran Van P."/>
        </authorList>
    </citation>
    <scope>NUCLEOTIDE SEQUENCE</scope>
</reference>
<feature type="non-terminal residue" evidence="2">
    <location>
        <position position="225"/>
    </location>
</feature>
<keyword evidence="3" id="KW-1185">Reference proteome</keyword>
<evidence type="ECO:0000256" key="1">
    <source>
        <dbReference type="SAM" id="Phobius"/>
    </source>
</evidence>
<organism evidence="2 3">
    <name type="scientific">Timema podura</name>
    <name type="common">Walking stick</name>
    <dbReference type="NCBI Taxonomy" id="61482"/>
    <lineage>
        <taxon>Eukaryota</taxon>
        <taxon>Metazoa</taxon>
        <taxon>Ecdysozoa</taxon>
        <taxon>Arthropoda</taxon>
        <taxon>Hexapoda</taxon>
        <taxon>Insecta</taxon>
        <taxon>Pterygota</taxon>
        <taxon>Neoptera</taxon>
        <taxon>Polyneoptera</taxon>
        <taxon>Phasmatodea</taxon>
        <taxon>Timematodea</taxon>
        <taxon>Timematoidea</taxon>
        <taxon>Timematidae</taxon>
        <taxon>Timema</taxon>
    </lineage>
</organism>
<dbReference type="PANTHER" id="PTHR37686">
    <property type="entry name" value="LD36006P"/>
    <property type="match status" value="1"/>
</dbReference>
<dbReference type="Pfam" id="PF25228">
    <property type="entry name" value="Lips"/>
    <property type="match status" value="1"/>
</dbReference>
<dbReference type="InterPro" id="IPR057435">
    <property type="entry name" value="Lips"/>
</dbReference>
<keyword evidence="1" id="KW-0472">Membrane</keyword>
<name>A0ABN7P505_TIMPD</name>
<evidence type="ECO:0000313" key="2">
    <source>
        <dbReference type="EMBL" id="CAG2062949.1"/>
    </source>
</evidence>
<dbReference type="Proteomes" id="UP001153148">
    <property type="component" value="Unassembled WGS sequence"/>
</dbReference>
<feature type="transmembrane region" description="Helical" evidence="1">
    <location>
        <begin position="195"/>
        <end position="224"/>
    </location>
</feature>
<proteinExistence type="predicted"/>
<dbReference type="EMBL" id="CAJPIN010023339">
    <property type="protein sequence ID" value="CAG2062949.1"/>
    <property type="molecule type" value="Genomic_DNA"/>
</dbReference>
<evidence type="ECO:0000313" key="3">
    <source>
        <dbReference type="Proteomes" id="UP001153148"/>
    </source>
</evidence>
<accession>A0ABN7P505</accession>
<sequence length="225" mass="26089">REPVLLKELRKVKTPTRSFQWLTQIWFPSNWIVRRSFQGQSEVIPTVQSATATSITTPRSDPSQAVFLVEKEVVRTTTTRWPMWRWINYCHRTWSWMWNAMFFFGVVIPWCSPVSLRALLCVEPFMPDLELSQVNGTLFPRKSSLTPTLSSRLLSLWRHISKSRTHFETKPDTGFIGKGFTRHLNRLWNYLVKGLLGTLCVVLIFPLVCFVASFCSLAMALTAFI</sequence>
<dbReference type="PANTHER" id="PTHR37686:SF1">
    <property type="entry name" value="LD36006P"/>
    <property type="match status" value="1"/>
</dbReference>
<comment type="caution">
    <text evidence="2">The sequence shown here is derived from an EMBL/GenBank/DDBJ whole genome shotgun (WGS) entry which is preliminary data.</text>
</comment>
<protein>
    <submittedName>
        <fullName evidence="2">Uncharacterized protein</fullName>
    </submittedName>
</protein>
<keyword evidence="1" id="KW-0812">Transmembrane</keyword>
<feature type="transmembrane region" description="Helical" evidence="1">
    <location>
        <begin position="96"/>
        <end position="120"/>
    </location>
</feature>